<name>A0ABD5W0Y2_9EURY</name>
<evidence type="ECO:0000256" key="2">
    <source>
        <dbReference type="ARBA" id="ARBA00023002"/>
    </source>
</evidence>
<comment type="caution">
    <text evidence="4">The sequence shown here is derived from an EMBL/GenBank/DDBJ whole genome shotgun (WGS) entry which is preliminary data.</text>
</comment>
<dbReference type="EC" id="1.8.4.11" evidence="1"/>
<proteinExistence type="predicted"/>
<organism evidence="4 5">
    <name type="scientific">Halovenus salina</name>
    <dbReference type="NCBI Taxonomy" id="1510225"/>
    <lineage>
        <taxon>Archaea</taxon>
        <taxon>Methanobacteriati</taxon>
        <taxon>Methanobacteriota</taxon>
        <taxon>Stenosarchaea group</taxon>
        <taxon>Halobacteria</taxon>
        <taxon>Halobacteriales</taxon>
        <taxon>Haloarculaceae</taxon>
        <taxon>Halovenus</taxon>
    </lineage>
</organism>
<feature type="domain" description="Peptide methionine sulphoxide reductase MsrA" evidence="3">
    <location>
        <begin position="21"/>
        <end position="153"/>
    </location>
</feature>
<dbReference type="GeneID" id="76631260"/>
<dbReference type="Gene3D" id="3.30.1060.10">
    <property type="entry name" value="Peptide methionine sulphoxide reductase MsrA"/>
    <property type="match status" value="1"/>
</dbReference>
<evidence type="ECO:0000259" key="3">
    <source>
        <dbReference type="Pfam" id="PF01625"/>
    </source>
</evidence>
<protein>
    <recommendedName>
        <fullName evidence="1">peptide-methionine (S)-S-oxide reductase</fullName>
        <ecNumber evidence="1">1.8.4.11</ecNumber>
    </recommendedName>
</protein>
<dbReference type="Pfam" id="PF01625">
    <property type="entry name" value="PMSR"/>
    <property type="match status" value="1"/>
</dbReference>
<reference evidence="4 5" key="1">
    <citation type="journal article" date="2019" name="Int. J. Syst. Evol. Microbiol.">
        <title>The Global Catalogue of Microorganisms (GCM) 10K type strain sequencing project: providing services to taxonomists for standard genome sequencing and annotation.</title>
        <authorList>
            <consortium name="The Broad Institute Genomics Platform"/>
            <consortium name="The Broad Institute Genome Sequencing Center for Infectious Disease"/>
            <person name="Wu L."/>
            <person name="Ma J."/>
        </authorList>
    </citation>
    <scope>NUCLEOTIDE SEQUENCE [LARGE SCALE GENOMIC DNA]</scope>
    <source>
        <strain evidence="4 5">JCM 30072</strain>
    </source>
</reference>
<evidence type="ECO:0000313" key="5">
    <source>
        <dbReference type="Proteomes" id="UP001596445"/>
    </source>
</evidence>
<dbReference type="PANTHER" id="PTHR43774">
    <property type="entry name" value="PEPTIDE METHIONINE SULFOXIDE REDUCTASE"/>
    <property type="match status" value="1"/>
</dbReference>
<evidence type="ECO:0000313" key="4">
    <source>
        <dbReference type="EMBL" id="MFC7059158.1"/>
    </source>
</evidence>
<keyword evidence="2 4" id="KW-0560">Oxidoreductase</keyword>
<dbReference type="RefSeq" id="WP_267161897.1">
    <property type="nucleotide sequence ID" value="NZ_CP112972.1"/>
</dbReference>
<dbReference type="InterPro" id="IPR002569">
    <property type="entry name" value="Met_Sox_Rdtase_MsrA_dom"/>
</dbReference>
<dbReference type="PANTHER" id="PTHR43774:SF1">
    <property type="entry name" value="PEPTIDE METHIONINE SULFOXIDE REDUCTASE MSRA 2"/>
    <property type="match status" value="1"/>
</dbReference>
<keyword evidence="5" id="KW-1185">Reference proteome</keyword>
<dbReference type="InterPro" id="IPR036509">
    <property type="entry name" value="Met_Sox_Rdtase_MsrA_sf"/>
</dbReference>
<evidence type="ECO:0000256" key="1">
    <source>
        <dbReference type="ARBA" id="ARBA00012502"/>
    </source>
</evidence>
<accession>A0ABD5W0Y2</accession>
<dbReference type="Proteomes" id="UP001596445">
    <property type="component" value="Unassembled WGS sequence"/>
</dbReference>
<dbReference type="EMBL" id="JBHSZI010000001">
    <property type="protein sequence ID" value="MFC7059158.1"/>
    <property type="molecule type" value="Genomic_DNA"/>
</dbReference>
<dbReference type="GO" id="GO:0008113">
    <property type="term" value="F:peptide-methionine (S)-S-oxide reductase activity"/>
    <property type="evidence" value="ECO:0007669"/>
    <property type="project" value="UniProtKB-EC"/>
</dbReference>
<dbReference type="SUPFAM" id="SSF55068">
    <property type="entry name" value="Peptide methionine sulfoxide reductase"/>
    <property type="match status" value="1"/>
</dbReference>
<sequence>MPVTPTVLREYDGRAPTETTTATFGLGCFWGPDATFGAIEGVVRTRVGYAGGTKPDPSYRVLGDHTEVVQLDYDPETVSFRDLLAVVFEEHSPRHQTGKRQYQNIIFIESEQQREELTAFLDTKEYTADEVETRIEPLETFYLAESYHQKFNLSDKSWITEPFGEAGYDETDIRESPAAAKLNAHVAGHDVTVPFLSERGPLASESR</sequence>
<gene>
    <name evidence="4" type="ORF">ACFQQG_14450</name>
</gene>
<dbReference type="AlphaFoldDB" id="A0ABD5W0Y2"/>